<evidence type="ECO:0000313" key="1">
    <source>
        <dbReference type="EMBL" id="KAL3537473.1"/>
    </source>
</evidence>
<dbReference type="Proteomes" id="UP001630127">
    <property type="component" value="Unassembled WGS sequence"/>
</dbReference>
<dbReference type="EMBL" id="JBJUIK010000001">
    <property type="protein sequence ID" value="KAL3537473.1"/>
    <property type="molecule type" value="Genomic_DNA"/>
</dbReference>
<proteinExistence type="predicted"/>
<comment type="caution">
    <text evidence="1">The sequence shown here is derived from an EMBL/GenBank/DDBJ whole genome shotgun (WGS) entry which is preliminary data.</text>
</comment>
<evidence type="ECO:0000313" key="2">
    <source>
        <dbReference type="Proteomes" id="UP001630127"/>
    </source>
</evidence>
<gene>
    <name evidence="1" type="ORF">ACH5RR_000839</name>
</gene>
<sequence>MSKSSRLPTFELNVTASSFSQWSSLKYRQLTQSFDVSLAHLKIVIIQILAPCLLAKHQQCLQRFGNTSDEMFQELVRIELDPYFIVYSFGPMMLFVRRANHHVSPAI</sequence>
<name>A0ABD3B1V3_9GENT</name>
<reference evidence="1 2" key="1">
    <citation type="submission" date="2024-11" db="EMBL/GenBank/DDBJ databases">
        <title>A near-complete genome assembly of Cinchona calisaya.</title>
        <authorList>
            <person name="Lian D.C."/>
            <person name="Zhao X.W."/>
            <person name="Wei L."/>
        </authorList>
    </citation>
    <scope>NUCLEOTIDE SEQUENCE [LARGE SCALE GENOMIC DNA]</scope>
    <source>
        <tissue evidence="1">Nenye</tissue>
    </source>
</reference>
<organism evidence="1 2">
    <name type="scientific">Cinchona calisaya</name>
    <dbReference type="NCBI Taxonomy" id="153742"/>
    <lineage>
        <taxon>Eukaryota</taxon>
        <taxon>Viridiplantae</taxon>
        <taxon>Streptophyta</taxon>
        <taxon>Embryophyta</taxon>
        <taxon>Tracheophyta</taxon>
        <taxon>Spermatophyta</taxon>
        <taxon>Magnoliopsida</taxon>
        <taxon>eudicotyledons</taxon>
        <taxon>Gunneridae</taxon>
        <taxon>Pentapetalae</taxon>
        <taxon>asterids</taxon>
        <taxon>lamiids</taxon>
        <taxon>Gentianales</taxon>
        <taxon>Rubiaceae</taxon>
        <taxon>Cinchonoideae</taxon>
        <taxon>Cinchoneae</taxon>
        <taxon>Cinchona</taxon>
    </lineage>
</organism>
<keyword evidence="2" id="KW-1185">Reference proteome</keyword>
<dbReference type="AlphaFoldDB" id="A0ABD3B1V3"/>
<accession>A0ABD3B1V3</accession>
<protein>
    <submittedName>
        <fullName evidence="1">Uncharacterized protein</fullName>
    </submittedName>
</protein>